<keyword evidence="2 4" id="KW-0067">ATP-binding</keyword>
<dbReference type="InterPro" id="IPR013126">
    <property type="entry name" value="Hsp_70_fam"/>
</dbReference>
<feature type="compositionally biased region" description="Pro residues" evidence="5">
    <location>
        <begin position="470"/>
        <end position="483"/>
    </location>
</feature>
<evidence type="ECO:0000256" key="4">
    <source>
        <dbReference type="RuleBase" id="RU003322"/>
    </source>
</evidence>
<reference evidence="6 7" key="1">
    <citation type="submission" date="2024-06" db="EMBL/GenBank/DDBJ databases">
        <title>The Natural Products Discovery Center: Release of the First 8490 Sequenced Strains for Exploring Actinobacteria Biosynthetic Diversity.</title>
        <authorList>
            <person name="Kalkreuter E."/>
            <person name="Kautsar S.A."/>
            <person name="Yang D."/>
            <person name="Bader C.D."/>
            <person name="Teijaro C.N."/>
            <person name="Fluegel L."/>
            <person name="Davis C.M."/>
            <person name="Simpson J.R."/>
            <person name="Lauterbach L."/>
            <person name="Steele A.D."/>
            <person name="Gui C."/>
            <person name="Meng S."/>
            <person name="Li G."/>
            <person name="Viehrig K."/>
            <person name="Ye F."/>
            <person name="Su P."/>
            <person name="Kiefer A.F."/>
            <person name="Nichols A."/>
            <person name="Cepeda A.J."/>
            <person name="Yan W."/>
            <person name="Fan B."/>
            <person name="Jiang Y."/>
            <person name="Adhikari A."/>
            <person name="Zheng C.-J."/>
            <person name="Schuster L."/>
            <person name="Cowan T.M."/>
            <person name="Smanski M.J."/>
            <person name="Chevrette M.G."/>
            <person name="De Carvalho L.P.S."/>
            <person name="Shen B."/>
        </authorList>
    </citation>
    <scope>NUCLEOTIDE SEQUENCE [LARGE SCALE GENOMIC DNA]</scope>
    <source>
        <strain evidence="6 7">NPDC046838</strain>
    </source>
</reference>
<dbReference type="RefSeq" id="WP_359349838.1">
    <property type="nucleotide sequence ID" value="NZ_JBEYXV010000008.1"/>
</dbReference>
<dbReference type="PRINTS" id="PR00301">
    <property type="entry name" value="HEATSHOCK70"/>
</dbReference>
<proteinExistence type="inferred from homology"/>
<comment type="caution">
    <text evidence="6">The sequence shown here is derived from an EMBL/GenBank/DDBJ whole genome shotgun (WGS) entry which is preliminary data.</text>
</comment>
<feature type="region of interest" description="Disordered" evidence="5">
    <location>
        <begin position="458"/>
        <end position="498"/>
    </location>
</feature>
<keyword evidence="3" id="KW-0143">Chaperone</keyword>
<dbReference type="InterPro" id="IPR011990">
    <property type="entry name" value="TPR-like_helical_dom_sf"/>
</dbReference>
<organism evidence="6 7">
    <name type="scientific">Streptomyces atriruber</name>
    <dbReference type="NCBI Taxonomy" id="545121"/>
    <lineage>
        <taxon>Bacteria</taxon>
        <taxon>Bacillati</taxon>
        <taxon>Actinomycetota</taxon>
        <taxon>Actinomycetes</taxon>
        <taxon>Kitasatosporales</taxon>
        <taxon>Streptomycetaceae</taxon>
        <taxon>Streptomyces</taxon>
    </lineage>
</organism>
<dbReference type="Pfam" id="PF00012">
    <property type="entry name" value="HSP70"/>
    <property type="match status" value="1"/>
</dbReference>
<dbReference type="Gene3D" id="3.30.420.40">
    <property type="match status" value="2"/>
</dbReference>
<evidence type="ECO:0000256" key="3">
    <source>
        <dbReference type="ARBA" id="ARBA00023186"/>
    </source>
</evidence>
<dbReference type="Proteomes" id="UP001551176">
    <property type="component" value="Unassembled WGS sequence"/>
</dbReference>
<comment type="similarity">
    <text evidence="4">Belongs to the heat shock protein 70 family.</text>
</comment>
<evidence type="ECO:0000313" key="7">
    <source>
        <dbReference type="Proteomes" id="UP001551176"/>
    </source>
</evidence>
<gene>
    <name evidence="6" type="ORF">ABZ921_18060</name>
</gene>
<dbReference type="PANTHER" id="PTHR19375">
    <property type="entry name" value="HEAT SHOCK PROTEIN 70KDA"/>
    <property type="match status" value="1"/>
</dbReference>
<feature type="compositionally biased region" description="Basic and acidic residues" evidence="5">
    <location>
        <begin position="398"/>
        <end position="422"/>
    </location>
</feature>
<name>A0ABV3BNE3_9ACTN</name>
<dbReference type="SUPFAM" id="SSF53067">
    <property type="entry name" value="Actin-like ATPase domain"/>
    <property type="match status" value="2"/>
</dbReference>
<dbReference type="Gene3D" id="3.90.640.10">
    <property type="entry name" value="Actin, Chain A, domain 4"/>
    <property type="match status" value="1"/>
</dbReference>
<evidence type="ECO:0000256" key="2">
    <source>
        <dbReference type="ARBA" id="ARBA00022840"/>
    </source>
</evidence>
<dbReference type="SUPFAM" id="SSF48452">
    <property type="entry name" value="TPR-like"/>
    <property type="match status" value="1"/>
</dbReference>
<feature type="region of interest" description="Disordered" evidence="5">
    <location>
        <begin position="352"/>
        <end position="372"/>
    </location>
</feature>
<dbReference type="InterPro" id="IPR043129">
    <property type="entry name" value="ATPase_NBD"/>
</dbReference>
<accession>A0ABV3BNE3</accession>
<protein>
    <submittedName>
        <fullName evidence="6">Hsp70 family protein</fullName>
    </submittedName>
</protein>
<feature type="region of interest" description="Disordered" evidence="5">
    <location>
        <begin position="385"/>
        <end position="422"/>
    </location>
</feature>
<evidence type="ECO:0000313" key="6">
    <source>
        <dbReference type="EMBL" id="MEU6822534.1"/>
    </source>
</evidence>
<evidence type="ECO:0000256" key="5">
    <source>
        <dbReference type="SAM" id="MobiDB-lite"/>
    </source>
</evidence>
<sequence length="652" mass="69414">MTQARPAREAAAPVSLGIDFGATGIRALYALPERPGRRLDAEWGDGPWLLCEQADAGELPVTFPSLKSRLGSGRPVHIGGKRLDADRVVVRLLRSVRERVEAAAPGRVAQTVISVPARFGSAQRAALRDAAREAGLDPTRLVSDSMAAVIGHMTERDSGTCLVYGMGYEGFEIGLIRSVRGHFRSLGYEGGATSGGRAFDAEALSSAVRLLRRHRGAGSVHGVDAAVWQGLRARGQEAREALGVPGGPEAAVLDLELGAGPALWVRFARPDLDAYLERHVGRTLDRARALLDQSGMTPTDVDTLLLVGGNTRMEQVRSRVATLGRESVQAPPELLALGALKHAVRLAGGAASSGPAALEEGPLEPASAAQDTLSDAPPLMATLVGAEGRGPEQGGLREVGDPRGAGDGEDARDVRDAGPRARDVAEARRLVRQGREKEAAALLRGIIGEAQELLDTLDRRPSTPALPATPSRPSPATSPPPDRMPSAATGPAPSPALDYTSRRQIARARALLSLGRYDHAVQAAHIAWQDAATRPTGADMLDAMIDVHCAAAMADMAPEHFADAEQWLNCAYNHDPTNVRVRGLLAERTFRHAVELDRRGERDEAIEALGKCLTWDPEHADADALLRRLNRDGRNRRGRGDVLGQRPLEPPP</sequence>
<evidence type="ECO:0000256" key="1">
    <source>
        <dbReference type="ARBA" id="ARBA00022741"/>
    </source>
</evidence>
<keyword evidence="1 4" id="KW-0547">Nucleotide-binding</keyword>
<dbReference type="Gene3D" id="1.25.40.10">
    <property type="entry name" value="Tetratricopeptide repeat domain"/>
    <property type="match status" value="1"/>
</dbReference>
<keyword evidence="7" id="KW-1185">Reference proteome</keyword>
<dbReference type="EMBL" id="JBEYXV010000008">
    <property type="protein sequence ID" value="MEU6822534.1"/>
    <property type="molecule type" value="Genomic_DNA"/>
</dbReference>